<feature type="region of interest" description="Disordered" evidence="1">
    <location>
        <begin position="830"/>
        <end position="885"/>
    </location>
</feature>
<gene>
    <name evidence="2" type="ORF">PG994_003312</name>
</gene>
<feature type="region of interest" description="Disordered" evidence="1">
    <location>
        <begin position="278"/>
        <end position="298"/>
    </location>
</feature>
<name>A0ABR1W0U9_9PEZI</name>
<evidence type="ECO:0000313" key="3">
    <source>
        <dbReference type="Proteomes" id="UP001480595"/>
    </source>
</evidence>
<organism evidence="2 3">
    <name type="scientific">Apiospora phragmitis</name>
    <dbReference type="NCBI Taxonomy" id="2905665"/>
    <lineage>
        <taxon>Eukaryota</taxon>
        <taxon>Fungi</taxon>
        <taxon>Dikarya</taxon>
        <taxon>Ascomycota</taxon>
        <taxon>Pezizomycotina</taxon>
        <taxon>Sordariomycetes</taxon>
        <taxon>Xylariomycetidae</taxon>
        <taxon>Amphisphaeriales</taxon>
        <taxon>Apiosporaceae</taxon>
        <taxon>Apiospora</taxon>
    </lineage>
</organism>
<feature type="compositionally biased region" description="Low complexity" evidence="1">
    <location>
        <begin position="372"/>
        <end position="381"/>
    </location>
</feature>
<feature type="compositionally biased region" description="Low complexity" evidence="1">
    <location>
        <begin position="836"/>
        <end position="885"/>
    </location>
</feature>
<comment type="caution">
    <text evidence="2">The sequence shown here is derived from an EMBL/GenBank/DDBJ whole genome shotgun (WGS) entry which is preliminary data.</text>
</comment>
<dbReference type="PANTHER" id="PTHR10039:SF5">
    <property type="entry name" value="NACHT DOMAIN-CONTAINING PROTEIN"/>
    <property type="match status" value="1"/>
</dbReference>
<proteinExistence type="predicted"/>
<feature type="region of interest" description="Disordered" evidence="1">
    <location>
        <begin position="367"/>
        <end position="396"/>
    </location>
</feature>
<sequence length="885" mass="96411">MELANRGQSDLLQEMRLVGDILGFVQLGTRLLTSPDGLEMESEPACQGILLSSTRRGHSLASKAISQFRSYESKFRQGFASPVLHGVCRECYSAARLLRNAKVTPAALKELPGLVRLEPEHGDLIMALSAGLASGSDPSTTSTQVRASCLLLSRSDYTPTTDRRPSILSVASSHVSSVSSLSANTSFSSESTYFSPDPYSVSCTSSVSSFSESIIESEAEARRRDAVSERVLDGLAPHSLSYSHSGSEDGADPQHHKTYQNAIDEPTCSFWSWLRDPDDRQESGPSGHAPLRDSETIGGSQVVDGDMKFIDLKFASTPGGSQRLQVVDVYQRILYEVLRQDCRLVPLAFPHAWSIAYCNSLENAAPLNPTTSRSSSSSSRSMKSAAEARQASPGRSPDQFITAVDWLFSQTIIPFRACLLIDGLGEQRPHENDADDPPVANELGRDLVAAAGGWPKVKCCIATEPSPALSAVFEGQPSLPMTELTGPAMRQAVLDRLQLSSSQSHEPYRHRRRGSVQSCVDAKMLHQCASDIVARAGGVFRWTELAVETAVHQDDVEGGVSGGGGVREWRRRIRGLPRHLEDLFRYIIQRAVERHGAQAYRLFRLVAAASIAPEDDWTVPAPLSLLELSFALEDASGQPRPMSPDEIEQRQEAMASRLPELSGGLIRARVHTEQGGDDGADDLRAVSSTDPEITVAFVDDSAAEFFTKSDTLEELTQDGTSTTPNPFSPSLAIVGVIALSLKTDLVPNRRPAIYNGILHARRAEAELGFHPVLNQVTDELMELASWFRLKTDSPQSAKFPGHTTKRSIAARCGLHQYLRHLLIQDTTVPAPSRRTSAQLQPQPQQQQQRRESWSSFSSFCSSSSKSEWSSSSSFPSSFSPTATSS</sequence>
<keyword evidence="3" id="KW-1185">Reference proteome</keyword>
<evidence type="ECO:0000313" key="2">
    <source>
        <dbReference type="EMBL" id="KAK8076040.1"/>
    </source>
</evidence>
<dbReference type="RefSeq" id="XP_066718999.1">
    <property type="nucleotide sequence ID" value="XM_066854721.1"/>
</dbReference>
<protein>
    <submittedName>
        <fullName evidence="2">Uncharacterized protein</fullName>
    </submittedName>
</protein>
<reference evidence="2 3" key="1">
    <citation type="submission" date="2023-01" db="EMBL/GenBank/DDBJ databases">
        <title>Analysis of 21 Apiospora genomes using comparative genomics revels a genus with tremendous synthesis potential of carbohydrate active enzymes and secondary metabolites.</title>
        <authorList>
            <person name="Sorensen T."/>
        </authorList>
    </citation>
    <scope>NUCLEOTIDE SEQUENCE [LARGE SCALE GENOMIC DNA]</scope>
    <source>
        <strain evidence="2 3">CBS 135458</strain>
    </source>
</reference>
<dbReference type="Proteomes" id="UP001480595">
    <property type="component" value="Unassembled WGS sequence"/>
</dbReference>
<dbReference type="GeneID" id="92087784"/>
<accession>A0ABR1W0U9</accession>
<dbReference type="PANTHER" id="PTHR10039">
    <property type="entry name" value="AMELOGENIN"/>
    <property type="match status" value="1"/>
</dbReference>
<evidence type="ECO:0000256" key="1">
    <source>
        <dbReference type="SAM" id="MobiDB-lite"/>
    </source>
</evidence>
<dbReference type="EMBL" id="JAQQWL010000004">
    <property type="protein sequence ID" value="KAK8076040.1"/>
    <property type="molecule type" value="Genomic_DNA"/>
</dbReference>